<dbReference type="EMBL" id="BKCJ011392396">
    <property type="protein sequence ID" value="GFD29176.1"/>
    <property type="molecule type" value="Genomic_DNA"/>
</dbReference>
<dbReference type="SUPFAM" id="SSF56954">
    <property type="entry name" value="Outer membrane efflux proteins (OEP)"/>
    <property type="match status" value="1"/>
</dbReference>
<name>A0A699V756_TANCI</name>
<reference evidence="1" key="1">
    <citation type="journal article" date="2019" name="Sci. Rep.">
        <title>Draft genome of Tanacetum cinerariifolium, the natural source of mosquito coil.</title>
        <authorList>
            <person name="Yamashiro T."/>
            <person name="Shiraishi A."/>
            <person name="Satake H."/>
            <person name="Nakayama K."/>
        </authorList>
    </citation>
    <scope>NUCLEOTIDE SEQUENCE</scope>
</reference>
<sequence>GLAPQPGHSSFLSATCGAEIRLAGGGGVFLTQAGAGQPAPHQLGLQASVAQSVTQIVSAYRELLKAQEQLRIVSDALGRSHEQLKVNDALIAAGRMARVDRLQNEADL</sequence>
<organism evidence="1">
    <name type="scientific">Tanacetum cinerariifolium</name>
    <name type="common">Dalmatian daisy</name>
    <name type="synonym">Chrysanthemum cinerariifolium</name>
    <dbReference type="NCBI Taxonomy" id="118510"/>
    <lineage>
        <taxon>Eukaryota</taxon>
        <taxon>Viridiplantae</taxon>
        <taxon>Streptophyta</taxon>
        <taxon>Embryophyta</taxon>
        <taxon>Tracheophyta</taxon>
        <taxon>Spermatophyta</taxon>
        <taxon>Magnoliopsida</taxon>
        <taxon>eudicotyledons</taxon>
        <taxon>Gunneridae</taxon>
        <taxon>Pentapetalae</taxon>
        <taxon>asterids</taxon>
        <taxon>campanulids</taxon>
        <taxon>Asterales</taxon>
        <taxon>Asteraceae</taxon>
        <taxon>Asteroideae</taxon>
        <taxon>Anthemideae</taxon>
        <taxon>Anthemidinae</taxon>
        <taxon>Tanacetum</taxon>
    </lineage>
</organism>
<gene>
    <name evidence="1" type="ORF">Tci_901145</name>
</gene>
<comment type="caution">
    <text evidence="1">The sequence shown here is derived from an EMBL/GenBank/DDBJ whole genome shotgun (WGS) entry which is preliminary data.</text>
</comment>
<evidence type="ECO:0000313" key="1">
    <source>
        <dbReference type="EMBL" id="GFD29176.1"/>
    </source>
</evidence>
<feature type="non-terminal residue" evidence="1">
    <location>
        <position position="108"/>
    </location>
</feature>
<feature type="non-terminal residue" evidence="1">
    <location>
        <position position="1"/>
    </location>
</feature>
<accession>A0A699V756</accession>
<protein>
    <submittedName>
        <fullName evidence="1">Uncharacterized protein</fullName>
    </submittedName>
</protein>
<dbReference type="Gene3D" id="1.20.1600.10">
    <property type="entry name" value="Outer membrane efflux proteins (OEP)"/>
    <property type="match status" value="1"/>
</dbReference>
<proteinExistence type="predicted"/>
<dbReference type="AlphaFoldDB" id="A0A699V756"/>